<keyword evidence="3" id="KW-1185">Reference proteome</keyword>
<protein>
    <recommendedName>
        <fullName evidence="1">Heterokaryon incompatibility domain-containing protein</fullName>
    </recommendedName>
</protein>
<dbReference type="Pfam" id="PF26639">
    <property type="entry name" value="Het-6_barrel"/>
    <property type="match status" value="1"/>
</dbReference>
<dbReference type="Pfam" id="PF06985">
    <property type="entry name" value="HET"/>
    <property type="match status" value="1"/>
</dbReference>
<name>A0A2L2THL0_9HYPO</name>
<dbReference type="OrthoDB" id="1262810at2759"/>
<evidence type="ECO:0000259" key="1">
    <source>
        <dbReference type="Pfam" id="PF06985"/>
    </source>
</evidence>
<proteinExistence type="predicted"/>
<dbReference type="PANTHER" id="PTHR24148">
    <property type="entry name" value="ANKYRIN REPEAT DOMAIN-CONTAINING PROTEIN 39 HOMOLOG-RELATED"/>
    <property type="match status" value="1"/>
</dbReference>
<evidence type="ECO:0000313" key="2">
    <source>
        <dbReference type="EMBL" id="CEI70462.1"/>
    </source>
</evidence>
<dbReference type="EMBL" id="LN649231">
    <property type="protein sequence ID" value="CEI70462.1"/>
    <property type="molecule type" value="Genomic_DNA"/>
</dbReference>
<organism evidence="2 3">
    <name type="scientific">Fusarium venenatum</name>
    <dbReference type="NCBI Taxonomy" id="56646"/>
    <lineage>
        <taxon>Eukaryota</taxon>
        <taxon>Fungi</taxon>
        <taxon>Dikarya</taxon>
        <taxon>Ascomycota</taxon>
        <taxon>Pezizomycotina</taxon>
        <taxon>Sordariomycetes</taxon>
        <taxon>Hypocreomycetidae</taxon>
        <taxon>Hypocreales</taxon>
        <taxon>Nectriaceae</taxon>
        <taxon>Fusarium</taxon>
    </lineage>
</organism>
<dbReference type="KEGG" id="fvn:FVRRES_10539"/>
<dbReference type="RefSeq" id="XP_025594176.1">
    <property type="nucleotide sequence ID" value="XM_025725593.2"/>
</dbReference>
<dbReference type="Proteomes" id="UP000245910">
    <property type="component" value="Chromosome III"/>
</dbReference>
<dbReference type="InterPro" id="IPR010730">
    <property type="entry name" value="HET"/>
</dbReference>
<sequence length="671" mass="75498">MTTQSVLGEANFEDGSEPYAYTPLSKRQIRVLELSPAGQETDQLRGRLLVKGLEELPPRRKPFSSDVAEPIDPTKHVYFEAISYVWGEPSFTESLVTPDGFIRITTSLASILRRIRHHEDSRLYWADGLCINQEDISEKEIQVPVMGVIYGSAVRVLCDLCDEDIDLLLDAMERYWKKNIRRGFQLSQSRSTVLSKETSAAVMGVRLPTQEEADEIKGFEMEDWSEQFLEFLSFPWFHRLWIFQEFILARDVSMIFGRRHMPWGEIWAITVSYLGAEFPWDSVELATPENTSKLVSLNFMCCIRACRIIDPNAAHGREFMEAIRVSMGGADISQAQLHMSLVAGCFKQCRIPRDRYFAILGLVDEAGDGKGGELQVDYISPIRDITIYFWKHALQLSSGGELILIAGIAGQSEGYPSWLRDITVPSPLDYVWLLGPLANDRHKTGGDLGTWSAAFSQDDPDQMITEGLFFVTIAELSNMEPKELFEMEAMILWFEKAITFFTSDYVTTGSGTDTPYPLTGERIQDAAIKTVCDFGSEDELNDDSTAIHQLGQSLLAIAASYPNKDEDMIEAISASIEDKMDVFTQLFTRVFSTRGLRLCKTDKGMFAMSPQEALAGDFVWVLKGCRLPIILRPSPAYVGSFEIVGFGYVCGIMNGEVLKRPGFHWGEISLR</sequence>
<dbReference type="STRING" id="56646.A0A2L2THL0"/>
<dbReference type="PANTHER" id="PTHR24148:SF64">
    <property type="entry name" value="HETEROKARYON INCOMPATIBILITY DOMAIN-CONTAINING PROTEIN"/>
    <property type="match status" value="1"/>
</dbReference>
<evidence type="ECO:0000313" key="3">
    <source>
        <dbReference type="Proteomes" id="UP000245910"/>
    </source>
</evidence>
<dbReference type="AlphaFoldDB" id="A0A2L2THL0"/>
<dbReference type="InterPro" id="IPR052895">
    <property type="entry name" value="HetReg/Transcr_Mod"/>
</dbReference>
<feature type="domain" description="Heterokaryon incompatibility" evidence="1">
    <location>
        <begin position="79"/>
        <end position="245"/>
    </location>
</feature>
<reference evidence="3" key="1">
    <citation type="submission" date="2014-10" db="EMBL/GenBank/DDBJ databases">
        <authorList>
            <person name="King R."/>
        </authorList>
    </citation>
    <scope>NUCLEOTIDE SEQUENCE [LARGE SCALE GENOMIC DNA]</scope>
    <source>
        <strain evidence="3">A3/5</strain>
    </source>
</reference>
<accession>A0A2L2THL0</accession>
<dbReference type="GeneID" id="37262177"/>